<evidence type="ECO:0000256" key="2">
    <source>
        <dbReference type="ARBA" id="ARBA00005642"/>
    </source>
</evidence>
<evidence type="ECO:0000259" key="6">
    <source>
        <dbReference type="Pfam" id="PF01509"/>
    </source>
</evidence>
<dbReference type="InterPro" id="IPR002501">
    <property type="entry name" value="PsdUridine_synth_N"/>
</dbReference>
<dbReference type="GO" id="GO:1990481">
    <property type="term" value="P:mRNA pseudouridine synthesis"/>
    <property type="evidence" value="ECO:0007669"/>
    <property type="project" value="TreeGrafter"/>
</dbReference>
<evidence type="ECO:0000313" key="7">
    <source>
        <dbReference type="EMBL" id="OGI83685.1"/>
    </source>
</evidence>
<evidence type="ECO:0000256" key="3">
    <source>
        <dbReference type="ARBA" id="ARBA00012787"/>
    </source>
</evidence>
<dbReference type="GO" id="GO:0006400">
    <property type="term" value="P:tRNA modification"/>
    <property type="evidence" value="ECO:0007669"/>
    <property type="project" value="TreeGrafter"/>
</dbReference>
<comment type="catalytic activity">
    <reaction evidence="1">
        <text>uridine(55) in tRNA = pseudouridine(55) in tRNA</text>
        <dbReference type="Rhea" id="RHEA:42532"/>
        <dbReference type="Rhea" id="RHEA-COMP:10101"/>
        <dbReference type="Rhea" id="RHEA-COMP:10102"/>
        <dbReference type="ChEBI" id="CHEBI:65314"/>
        <dbReference type="ChEBI" id="CHEBI:65315"/>
        <dbReference type="EC" id="5.4.99.25"/>
    </reaction>
</comment>
<evidence type="ECO:0000256" key="1">
    <source>
        <dbReference type="ARBA" id="ARBA00000385"/>
    </source>
</evidence>
<comment type="caution">
    <text evidence="7">The sequence shown here is derived from an EMBL/GenBank/DDBJ whole genome shotgun (WGS) entry which is preliminary data.</text>
</comment>
<comment type="similarity">
    <text evidence="2">Belongs to the pseudouridine synthase TruB family. Type 1 subfamily.</text>
</comment>
<dbReference type="PANTHER" id="PTHR13767">
    <property type="entry name" value="TRNA-PSEUDOURIDINE SYNTHASE"/>
    <property type="match status" value="1"/>
</dbReference>
<dbReference type="PANTHER" id="PTHR13767:SF2">
    <property type="entry name" value="PSEUDOURIDYLATE SYNTHASE TRUB1"/>
    <property type="match status" value="1"/>
</dbReference>
<dbReference type="InterPro" id="IPR014780">
    <property type="entry name" value="tRNA_psdUridine_synth_TruB"/>
</dbReference>
<dbReference type="GO" id="GO:0003723">
    <property type="term" value="F:RNA binding"/>
    <property type="evidence" value="ECO:0007669"/>
    <property type="project" value="InterPro"/>
</dbReference>
<keyword evidence="4" id="KW-0819">tRNA processing</keyword>
<dbReference type="InterPro" id="IPR020103">
    <property type="entry name" value="PsdUridine_synth_cat_dom_sf"/>
</dbReference>
<gene>
    <name evidence="7" type="ORF">A2903_01345</name>
</gene>
<dbReference type="GO" id="GO:0160148">
    <property type="term" value="F:tRNA pseudouridine(55) synthase activity"/>
    <property type="evidence" value="ECO:0007669"/>
    <property type="project" value="UniProtKB-EC"/>
</dbReference>
<dbReference type="EC" id="5.4.99.25" evidence="3"/>
<organism evidence="7 8">
    <name type="scientific">Candidatus Nomurabacteria bacterium RIFCSPLOWO2_01_FULL_33_17</name>
    <dbReference type="NCBI Taxonomy" id="1801764"/>
    <lineage>
        <taxon>Bacteria</taxon>
        <taxon>Candidatus Nomuraibacteriota</taxon>
    </lineage>
</organism>
<proteinExistence type="inferred from homology"/>
<name>A0A1F6WPN1_9BACT</name>
<dbReference type="SUPFAM" id="SSF55120">
    <property type="entry name" value="Pseudouridine synthase"/>
    <property type="match status" value="1"/>
</dbReference>
<evidence type="ECO:0000313" key="8">
    <source>
        <dbReference type="Proteomes" id="UP000178184"/>
    </source>
</evidence>
<evidence type="ECO:0000256" key="4">
    <source>
        <dbReference type="ARBA" id="ARBA00022694"/>
    </source>
</evidence>
<protein>
    <recommendedName>
        <fullName evidence="3">tRNA pseudouridine(55) synthase</fullName>
        <ecNumber evidence="3">5.4.99.25</ecNumber>
    </recommendedName>
</protein>
<dbReference type="AlphaFoldDB" id="A0A1F6WPN1"/>
<dbReference type="STRING" id="1801764.A2903_01345"/>
<feature type="domain" description="Pseudouridine synthase II N-terminal" evidence="6">
    <location>
        <begin position="30"/>
        <end position="162"/>
    </location>
</feature>
<reference evidence="7 8" key="1">
    <citation type="journal article" date="2016" name="Nat. Commun.">
        <title>Thousands of microbial genomes shed light on interconnected biogeochemical processes in an aquifer system.</title>
        <authorList>
            <person name="Anantharaman K."/>
            <person name="Brown C.T."/>
            <person name="Hug L.A."/>
            <person name="Sharon I."/>
            <person name="Castelle C.J."/>
            <person name="Probst A.J."/>
            <person name="Thomas B.C."/>
            <person name="Singh A."/>
            <person name="Wilkins M.J."/>
            <person name="Karaoz U."/>
            <person name="Brodie E.L."/>
            <person name="Williams K.H."/>
            <person name="Hubbard S.S."/>
            <person name="Banfield J.F."/>
        </authorList>
    </citation>
    <scope>NUCLEOTIDE SEQUENCE [LARGE SCALE GENOMIC DNA]</scope>
</reference>
<sequence length="242" mass="27518">MGIYKTYKNIGETPLECLKRIVKDYNIPDSEKVTFAGRLDPAASGEMIFLSGNDIKDKDKYIHADKIYKVDFVLGISTDTGDLLGILKDVDTGIILSDSLKNEIENAFQNLVGKRLQDFHKFSSKMFEGKPLWMHARDGETPNVNHEITIYSIEVLEIYKKSLKEIFNQVVKITNLVGGDFRQNEIIKSWTLYKESLDQVLIVKVLIKCSSGTYMRVLAEELGEILKLPVCAYSIERTEILI</sequence>
<dbReference type="Gene3D" id="3.30.2350.10">
    <property type="entry name" value="Pseudouridine synthase"/>
    <property type="match status" value="1"/>
</dbReference>
<accession>A0A1F6WPN1</accession>
<dbReference type="EMBL" id="MFUO01000022">
    <property type="protein sequence ID" value="OGI83685.1"/>
    <property type="molecule type" value="Genomic_DNA"/>
</dbReference>
<dbReference type="Pfam" id="PF01509">
    <property type="entry name" value="TruB_N"/>
    <property type="match status" value="1"/>
</dbReference>
<keyword evidence="5" id="KW-0413">Isomerase</keyword>
<evidence type="ECO:0000256" key="5">
    <source>
        <dbReference type="ARBA" id="ARBA00023235"/>
    </source>
</evidence>
<dbReference type="Proteomes" id="UP000178184">
    <property type="component" value="Unassembled WGS sequence"/>
</dbReference>